<dbReference type="GO" id="GO:0022857">
    <property type="term" value="F:transmembrane transporter activity"/>
    <property type="evidence" value="ECO:0007669"/>
    <property type="project" value="InterPro"/>
</dbReference>
<dbReference type="OrthoDB" id="2585655at2759"/>
<dbReference type="Proteomes" id="UP000030671">
    <property type="component" value="Unassembled WGS sequence"/>
</dbReference>
<protein>
    <submittedName>
        <fullName evidence="7">Major facilitator superfamily</fullName>
    </submittedName>
</protein>
<feature type="transmembrane region" description="Helical" evidence="5">
    <location>
        <begin position="418"/>
        <end position="438"/>
    </location>
</feature>
<dbReference type="RefSeq" id="XP_009545802.1">
    <property type="nucleotide sequence ID" value="XM_009547507.1"/>
</dbReference>
<dbReference type="PROSITE" id="PS50850">
    <property type="entry name" value="MFS"/>
    <property type="match status" value="1"/>
</dbReference>
<feature type="transmembrane region" description="Helical" evidence="5">
    <location>
        <begin position="377"/>
        <end position="397"/>
    </location>
</feature>
<feature type="transmembrane region" description="Helical" evidence="5">
    <location>
        <begin position="444"/>
        <end position="470"/>
    </location>
</feature>
<feature type="transmembrane region" description="Helical" evidence="5">
    <location>
        <begin position="137"/>
        <end position="156"/>
    </location>
</feature>
<evidence type="ECO:0000313" key="7">
    <source>
        <dbReference type="EMBL" id="ETW81993.1"/>
    </source>
</evidence>
<keyword evidence="4 5" id="KW-0472">Membrane</keyword>
<dbReference type="InterPro" id="IPR036259">
    <property type="entry name" value="MFS_trans_sf"/>
</dbReference>
<dbReference type="PANTHER" id="PTHR23502">
    <property type="entry name" value="MAJOR FACILITATOR SUPERFAMILY"/>
    <property type="match status" value="1"/>
</dbReference>
<reference evidence="7 8" key="1">
    <citation type="journal article" date="2012" name="New Phytol.">
        <title>Insight into trade-off between wood decay and parasitism from the genome of a fungal forest pathogen.</title>
        <authorList>
            <person name="Olson A."/>
            <person name="Aerts A."/>
            <person name="Asiegbu F."/>
            <person name="Belbahri L."/>
            <person name="Bouzid O."/>
            <person name="Broberg A."/>
            <person name="Canback B."/>
            <person name="Coutinho P.M."/>
            <person name="Cullen D."/>
            <person name="Dalman K."/>
            <person name="Deflorio G."/>
            <person name="van Diepen L.T."/>
            <person name="Dunand C."/>
            <person name="Duplessis S."/>
            <person name="Durling M."/>
            <person name="Gonthier P."/>
            <person name="Grimwood J."/>
            <person name="Fossdal C.G."/>
            <person name="Hansson D."/>
            <person name="Henrissat B."/>
            <person name="Hietala A."/>
            <person name="Himmelstrand K."/>
            <person name="Hoffmeister D."/>
            <person name="Hogberg N."/>
            <person name="James T.Y."/>
            <person name="Karlsson M."/>
            <person name="Kohler A."/>
            <person name="Kues U."/>
            <person name="Lee Y.H."/>
            <person name="Lin Y.C."/>
            <person name="Lind M."/>
            <person name="Lindquist E."/>
            <person name="Lombard V."/>
            <person name="Lucas S."/>
            <person name="Lunden K."/>
            <person name="Morin E."/>
            <person name="Murat C."/>
            <person name="Park J."/>
            <person name="Raffaello T."/>
            <person name="Rouze P."/>
            <person name="Salamov A."/>
            <person name="Schmutz J."/>
            <person name="Solheim H."/>
            <person name="Stahlberg J."/>
            <person name="Velez H."/>
            <person name="de Vries R.P."/>
            <person name="Wiebenga A."/>
            <person name="Woodward S."/>
            <person name="Yakovlev I."/>
            <person name="Garbelotto M."/>
            <person name="Martin F."/>
            <person name="Grigoriev I.V."/>
            <person name="Stenlid J."/>
        </authorList>
    </citation>
    <scope>NUCLEOTIDE SEQUENCE [LARGE SCALE GENOMIC DNA]</scope>
    <source>
        <strain evidence="7 8">TC 32-1</strain>
    </source>
</reference>
<dbReference type="eggNOG" id="KOG0255">
    <property type="taxonomic scope" value="Eukaryota"/>
</dbReference>
<comment type="subcellular location">
    <subcellularLocation>
        <location evidence="1">Membrane</location>
        <topology evidence="1">Multi-pass membrane protein</topology>
    </subcellularLocation>
</comment>
<dbReference type="AlphaFoldDB" id="W4K874"/>
<dbReference type="InParanoid" id="W4K874"/>
<evidence type="ECO:0000313" key="8">
    <source>
        <dbReference type="Proteomes" id="UP000030671"/>
    </source>
</evidence>
<dbReference type="EMBL" id="KI925458">
    <property type="protein sequence ID" value="ETW81993.1"/>
    <property type="molecule type" value="Genomic_DNA"/>
</dbReference>
<evidence type="ECO:0000256" key="5">
    <source>
        <dbReference type="SAM" id="Phobius"/>
    </source>
</evidence>
<evidence type="ECO:0000256" key="3">
    <source>
        <dbReference type="ARBA" id="ARBA00022989"/>
    </source>
</evidence>
<feature type="transmembrane region" description="Helical" evidence="5">
    <location>
        <begin position="110"/>
        <end position="130"/>
    </location>
</feature>
<evidence type="ECO:0000256" key="1">
    <source>
        <dbReference type="ARBA" id="ARBA00004141"/>
    </source>
</evidence>
<keyword evidence="3 5" id="KW-1133">Transmembrane helix</keyword>
<dbReference type="InterPro" id="IPR020846">
    <property type="entry name" value="MFS_dom"/>
</dbReference>
<dbReference type="KEGG" id="hir:HETIRDRAFT_45235"/>
<accession>W4K874</accession>
<dbReference type="PANTHER" id="PTHR23502:SF5">
    <property type="entry name" value="QUINIDINE RESISTANCE PROTEIN 3"/>
    <property type="match status" value="1"/>
</dbReference>
<evidence type="ECO:0000259" key="6">
    <source>
        <dbReference type="PROSITE" id="PS50850"/>
    </source>
</evidence>
<organism evidence="7 8">
    <name type="scientific">Heterobasidion irregulare (strain TC 32-1)</name>
    <dbReference type="NCBI Taxonomy" id="747525"/>
    <lineage>
        <taxon>Eukaryota</taxon>
        <taxon>Fungi</taxon>
        <taxon>Dikarya</taxon>
        <taxon>Basidiomycota</taxon>
        <taxon>Agaricomycotina</taxon>
        <taxon>Agaricomycetes</taxon>
        <taxon>Russulales</taxon>
        <taxon>Bondarzewiaceae</taxon>
        <taxon>Heterobasidion</taxon>
        <taxon>Heterobasidion annosum species complex</taxon>
    </lineage>
</organism>
<keyword evidence="8" id="KW-1185">Reference proteome</keyword>
<sequence length="549" mass="59651">MATTLSIDGPSTILPTTPYTPVPENIDVPGLKTAKAALPSPLEPVVVDKPDIEHVHVQDDPRKWSPSRKAVILSIIAGASLIQGLATNIYNPGIELIKAELHATSGQISLSLALFILIQGTVPLLWSVISEIKGRKIVYITSITIAVVGCIVAALAKTIQILIGMRCLQAVGSSAVMAIGAATLADIYDQAERGTMMGIYYAAPLLGPSLGPILGGVLTQFLSWRATFWFLAIFMGCCLVAFLFFFRDTFRMERSLLYQTVLKSVKEHQHEKELIASRRSSMATLRSGKSMPAPDLEAAEEQKEKEVVTAPAAPAHEVKLSLKDVNPFPPLVLILRRWNNLAILSASGFISGFSNCISYTCVLTLEEKYNYDALKTGLVLLSYGVGCISGSILGGRWSDHVLRKLKAQGLHTVPEMRLQSTKAVMLFLPLPVIAYAWLAENHTHIASICVALFFSGFFTIWIYSSTLSYVVDANVGRSSSAVAANSCVRGLFAFTFAEVAVPLQNKIGDGGLYSLWTGLLIICELLILLVLYKGGHWREQAEAREARNS</sequence>
<keyword evidence="2 5" id="KW-0812">Transmembrane</keyword>
<dbReference type="GeneID" id="20676246"/>
<name>W4K874_HETIT</name>
<dbReference type="Gene3D" id="1.20.1720.10">
    <property type="entry name" value="Multidrug resistance protein D"/>
    <property type="match status" value="1"/>
</dbReference>
<dbReference type="Gene3D" id="1.20.1250.20">
    <property type="entry name" value="MFS general substrate transporter like domains"/>
    <property type="match status" value="1"/>
</dbReference>
<dbReference type="SUPFAM" id="SSF103473">
    <property type="entry name" value="MFS general substrate transporter"/>
    <property type="match status" value="1"/>
</dbReference>
<dbReference type="GO" id="GO:0005886">
    <property type="term" value="C:plasma membrane"/>
    <property type="evidence" value="ECO:0007669"/>
    <property type="project" value="TreeGrafter"/>
</dbReference>
<dbReference type="InterPro" id="IPR011701">
    <property type="entry name" value="MFS"/>
</dbReference>
<feature type="transmembrane region" description="Helical" evidence="5">
    <location>
        <begin position="228"/>
        <end position="246"/>
    </location>
</feature>
<proteinExistence type="predicted"/>
<dbReference type="HOGENOM" id="CLU_008455_8_5_1"/>
<evidence type="ECO:0000256" key="2">
    <source>
        <dbReference type="ARBA" id="ARBA00022692"/>
    </source>
</evidence>
<feature type="transmembrane region" description="Helical" evidence="5">
    <location>
        <begin position="70"/>
        <end position="90"/>
    </location>
</feature>
<dbReference type="Pfam" id="PF07690">
    <property type="entry name" value="MFS_1"/>
    <property type="match status" value="1"/>
</dbReference>
<gene>
    <name evidence="7" type="ORF">HETIRDRAFT_45235</name>
</gene>
<feature type="domain" description="Major facilitator superfamily (MFS) profile" evidence="6">
    <location>
        <begin position="72"/>
        <end position="535"/>
    </location>
</feature>
<feature type="transmembrane region" description="Helical" evidence="5">
    <location>
        <begin position="168"/>
        <end position="188"/>
    </location>
</feature>
<feature type="transmembrane region" description="Helical" evidence="5">
    <location>
        <begin position="482"/>
        <end position="501"/>
    </location>
</feature>
<feature type="transmembrane region" description="Helical" evidence="5">
    <location>
        <begin position="341"/>
        <end position="365"/>
    </location>
</feature>
<evidence type="ECO:0000256" key="4">
    <source>
        <dbReference type="ARBA" id="ARBA00023136"/>
    </source>
</evidence>
<feature type="transmembrane region" description="Helical" evidence="5">
    <location>
        <begin position="513"/>
        <end position="532"/>
    </location>
</feature>
<feature type="transmembrane region" description="Helical" evidence="5">
    <location>
        <begin position="200"/>
        <end position="222"/>
    </location>
</feature>